<comment type="similarity">
    <text evidence="1 5">Belongs to the carbamate kinase family.</text>
</comment>
<evidence type="ECO:0000259" key="6">
    <source>
        <dbReference type="Pfam" id="PF00696"/>
    </source>
</evidence>
<proteinExistence type="inferred from homology"/>
<gene>
    <name evidence="7" type="ORF">BCL64_10765</name>
</gene>
<dbReference type="InterPro" id="IPR001048">
    <property type="entry name" value="Asp/Glu/Uridylate_kinase"/>
</dbReference>
<dbReference type="AlphaFoldDB" id="A0A2T0VMP1"/>
<dbReference type="GO" id="GO:0008804">
    <property type="term" value="F:carbamate kinase activity"/>
    <property type="evidence" value="ECO:0007669"/>
    <property type="project" value="UniProtKB-UniRule"/>
</dbReference>
<evidence type="ECO:0000256" key="3">
    <source>
        <dbReference type="ARBA" id="ARBA00022777"/>
    </source>
</evidence>
<dbReference type="Pfam" id="PF00696">
    <property type="entry name" value="AA_kinase"/>
    <property type="match status" value="1"/>
</dbReference>
<dbReference type="Proteomes" id="UP000239896">
    <property type="component" value="Unassembled WGS sequence"/>
</dbReference>
<dbReference type="GO" id="GO:0019546">
    <property type="term" value="P:L-arginine deiminase pathway"/>
    <property type="evidence" value="ECO:0007669"/>
    <property type="project" value="TreeGrafter"/>
</dbReference>
<dbReference type="Gene3D" id="3.40.1160.10">
    <property type="entry name" value="Acetylglutamate kinase-like"/>
    <property type="match status" value="1"/>
</dbReference>
<dbReference type="InterPro" id="IPR036393">
    <property type="entry name" value="AceGlu_kinase-like_sf"/>
</dbReference>
<accession>A0A2T0VMP1</accession>
<feature type="domain" description="Aspartate/glutamate/uridylate kinase" evidence="6">
    <location>
        <begin position="1"/>
        <end position="279"/>
    </location>
</feature>
<dbReference type="PIRSF" id="PIRSF000723">
    <property type="entry name" value="Carbamate_kin"/>
    <property type="match status" value="1"/>
</dbReference>
<dbReference type="FunFam" id="3.40.1160.10:FF:000007">
    <property type="entry name" value="Carbamate kinase"/>
    <property type="match status" value="1"/>
</dbReference>
<evidence type="ECO:0000313" key="7">
    <source>
        <dbReference type="EMBL" id="PRY71490.1"/>
    </source>
</evidence>
<organism evidence="7 8">
    <name type="scientific">Halomonas ventosae</name>
    <dbReference type="NCBI Taxonomy" id="229007"/>
    <lineage>
        <taxon>Bacteria</taxon>
        <taxon>Pseudomonadati</taxon>
        <taxon>Pseudomonadota</taxon>
        <taxon>Gammaproteobacteria</taxon>
        <taxon>Oceanospirillales</taxon>
        <taxon>Halomonadaceae</taxon>
        <taxon>Halomonas</taxon>
    </lineage>
</organism>
<evidence type="ECO:0000256" key="2">
    <source>
        <dbReference type="ARBA" id="ARBA00022679"/>
    </source>
</evidence>
<evidence type="ECO:0000313" key="8">
    <source>
        <dbReference type="Proteomes" id="UP000239896"/>
    </source>
</evidence>
<dbReference type="NCBIfam" id="TIGR00746">
    <property type="entry name" value="arcC"/>
    <property type="match status" value="1"/>
</dbReference>
<name>A0A2T0VMP1_9GAMM</name>
<dbReference type="RefSeq" id="WP_106230775.1">
    <property type="nucleotide sequence ID" value="NZ_PVTM01000007.1"/>
</dbReference>
<keyword evidence="8" id="KW-1185">Reference proteome</keyword>
<reference evidence="7 8" key="1">
    <citation type="submission" date="2018-03" db="EMBL/GenBank/DDBJ databases">
        <title>Comparative analysis of microorganisms from saline springs in Andes Mountain Range, Colombia.</title>
        <authorList>
            <person name="Rubin E."/>
        </authorList>
    </citation>
    <scope>NUCLEOTIDE SEQUENCE [LARGE SCALE GENOMIC DNA]</scope>
    <source>
        <strain evidence="7 8">USBA 854</strain>
    </source>
</reference>
<dbReference type="CDD" id="cd04235">
    <property type="entry name" value="AAK_CK"/>
    <property type="match status" value="1"/>
</dbReference>
<dbReference type="EMBL" id="PVTM01000007">
    <property type="protein sequence ID" value="PRY71490.1"/>
    <property type="molecule type" value="Genomic_DNA"/>
</dbReference>
<evidence type="ECO:0000256" key="1">
    <source>
        <dbReference type="ARBA" id="ARBA00011066"/>
    </source>
</evidence>
<keyword evidence="2 5" id="KW-0808">Transferase</keyword>
<keyword evidence="3 5" id="KW-0418">Kinase</keyword>
<protein>
    <recommendedName>
        <fullName evidence="4 5">Carbamate kinase</fullName>
    </recommendedName>
</protein>
<evidence type="ECO:0000256" key="5">
    <source>
        <dbReference type="PIRNR" id="PIRNR000723"/>
    </source>
</evidence>
<comment type="caution">
    <text evidence="7">The sequence shown here is derived from an EMBL/GenBank/DDBJ whole genome shotgun (WGS) entry which is preliminary data.</text>
</comment>
<dbReference type="PRINTS" id="PR01469">
    <property type="entry name" value="CARBMTKINASE"/>
</dbReference>
<dbReference type="GO" id="GO:0005829">
    <property type="term" value="C:cytosol"/>
    <property type="evidence" value="ECO:0007669"/>
    <property type="project" value="TreeGrafter"/>
</dbReference>
<sequence>MLVVAALGGNALLKRGEPLTAAAQRGNVQLAVRALAEIVRAGHQLVITHGNGPQVGLLALQGAAYRPDEAYPLDVLGAETEGMIGYMIEQELENALDHDRPVATLLTQVVVDPGDPAFAHPTKFVGPVYERDEAERRAAAAGWQIARDGDKWRRVVPSPTPLEIPDLRVLQLLLAQGVVVVCTGGGGIPVLRREDGSMIGVEAVIDKDAASALLARQLGADALLLLTDVEAVYREYGTDAASPVHALTVAGAREMALPAGSMGPKLAAACDFAENGGISGIGRLVDALAILDGTAGTRVSADA</sequence>
<dbReference type="NCBIfam" id="NF009008">
    <property type="entry name" value="PRK12354.1"/>
    <property type="match status" value="1"/>
</dbReference>
<evidence type="ECO:0000256" key="4">
    <source>
        <dbReference type="NCBIfam" id="TIGR00746"/>
    </source>
</evidence>
<dbReference type="InterPro" id="IPR003964">
    <property type="entry name" value="Carb_kinase"/>
</dbReference>
<dbReference type="SUPFAM" id="SSF53633">
    <property type="entry name" value="Carbamate kinase-like"/>
    <property type="match status" value="1"/>
</dbReference>
<dbReference type="PANTHER" id="PTHR30409:SF1">
    <property type="entry name" value="CARBAMATE KINASE-RELATED"/>
    <property type="match status" value="1"/>
</dbReference>
<dbReference type="PANTHER" id="PTHR30409">
    <property type="entry name" value="CARBAMATE KINASE"/>
    <property type="match status" value="1"/>
</dbReference>